<dbReference type="GO" id="GO:0042744">
    <property type="term" value="P:hydrogen peroxide catabolic process"/>
    <property type="evidence" value="ECO:0007669"/>
    <property type="project" value="TreeGrafter"/>
</dbReference>
<evidence type="ECO:0000256" key="4">
    <source>
        <dbReference type="ARBA" id="ARBA00023002"/>
    </source>
</evidence>
<evidence type="ECO:0000256" key="6">
    <source>
        <dbReference type="ARBA" id="ARBA00032824"/>
    </source>
</evidence>
<reference evidence="11 12" key="1">
    <citation type="submission" date="2015-01" db="EMBL/GenBank/DDBJ databases">
        <title>The Genome Sequence of Exophiala mesophila CBS40295.</title>
        <authorList>
            <consortium name="The Broad Institute Genomics Platform"/>
            <person name="Cuomo C."/>
            <person name="de Hoog S."/>
            <person name="Gorbushina A."/>
            <person name="Stielow B."/>
            <person name="Teixiera M."/>
            <person name="Abouelleil A."/>
            <person name="Chapman S.B."/>
            <person name="Priest M."/>
            <person name="Young S.K."/>
            <person name="Wortman J."/>
            <person name="Nusbaum C."/>
            <person name="Birren B."/>
        </authorList>
    </citation>
    <scope>NUCLEOTIDE SEQUENCE [LARGE SCALE GENOMIC DNA]</scope>
    <source>
        <strain evidence="11 12">CBS 40295</strain>
    </source>
</reference>
<protein>
    <recommendedName>
        <fullName evidence="6">Thioredoxin peroxidase</fullName>
    </recommendedName>
    <alternativeName>
        <fullName evidence="7">Thioredoxin-dependent peroxiredoxin</fullName>
    </alternativeName>
</protein>
<dbReference type="Proteomes" id="UP000054302">
    <property type="component" value="Unassembled WGS sequence"/>
</dbReference>
<sequence length="166" mass="18038">MSGLKEGDQFPDDVVFSYIPYTPESEAITACGIPINYNASKEWANKKVVLFAVPGAFTPGCSVRHLPGYIENLEKIKGKKVDIVAVLAYNDAFVMSAWSKANGIKNDDILFLSDPETKFSKSIGWTLGDRTARYALIIDNGKITYAEKEPGRDVTVSGAAAVLAKL</sequence>
<dbReference type="Gene3D" id="3.40.30.10">
    <property type="entry name" value="Glutaredoxin"/>
    <property type="match status" value="1"/>
</dbReference>
<dbReference type="EMBL" id="KN847523">
    <property type="protein sequence ID" value="KIV91270.1"/>
    <property type="molecule type" value="Genomic_DNA"/>
</dbReference>
<dbReference type="GO" id="GO:0005777">
    <property type="term" value="C:peroxisome"/>
    <property type="evidence" value="ECO:0007669"/>
    <property type="project" value="TreeGrafter"/>
</dbReference>
<dbReference type="GO" id="GO:0034599">
    <property type="term" value="P:cellular response to oxidative stress"/>
    <property type="evidence" value="ECO:0007669"/>
    <property type="project" value="InterPro"/>
</dbReference>
<name>A0A0D1WQB1_EXOME</name>
<comment type="similarity">
    <text evidence="1 9">Belongs to the peroxiredoxin family. Prx5 subfamily.</text>
</comment>
<evidence type="ECO:0000256" key="3">
    <source>
        <dbReference type="ARBA" id="ARBA00022862"/>
    </source>
</evidence>
<dbReference type="CDD" id="cd03013">
    <property type="entry name" value="PRX5_like"/>
    <property type="match status" value="1"/>
</dbReference>
<dbReference type="InterPro" id="IPR036249">
    <property type="entry name" value="Thioredoxin-like_sf"/>
</dbReference>
<dbReference type="PANTHER" id="PTHR10430:SF16">
    <property type="entry name" value="PEROXIREDOXIN-5, MITOCHONDRIAL"/>
    <property type="match status" value="1"/>
</dbReference>
<dbReference type="GeneID" id="27323673"/>
<feature type="active site" description="Cysteine sulfenic acid (-SOH) intermediate" evidence="8">
    <location>
        <position position="61"/>
    </location>
</feature>
<evidence type="ECO:0000256" key="1">
    <source>
        <dbReference type="ARBA" id="ARBA00010505"/>
    </source>
</evidence>
<dbReference type="InterPro" id="IPR013740">
    <property type="entry name" value="Redoxin"/>
</dbReference>
<dbReference type="AlphaFoldDB" id="A0A0D1WQB1"/>
<dbReference type="PROSITE" id="PS51352">
    <property type="entry name" value="THIOREDOXIN_2"/>
    <property type="match status" value="1"/>
</dbReference>
<keyword evidence="12" id="KW-1185">Reference proteome</keyword>
<evidence type="ECO:0000256" key="9">
    <source>
        <dbReference type="RuleBase" id="RU366011"/>
    </source>
</evidence>
<dbReference type="SUPFAM" id="SSF52833">
    <property type="entry name" value="Thioredoxin-like"/>
    <property type="match status" value="1"/>
</dbReference>
<evidence type="ECO:0000313" key="11">
    <source>
        <dbReference type="EMBL" id="KIV91270.1"/>
    </source>
</evidence>
<dbReference type="OMA" id="HVPEYIQ"/>
<feature type="domain" description="Thioredoxin" evidence="10">
    <location>
        <begin position="4"/>
        <end position="166"/>
    </location>
</feature>
<dbReference type="OrthoDB" id="195498at2759"/>
<dbReference type="GO" id="GO:0045454">
    <property type="term" value="P:cell redox homeostasis"/>
    <property type="evidence" value="ECO:0007669"/>
    <property type="project" value="TreeGrafter"/>
</dbReference>
<dbReference type="HOGENOM" id="CLU_072440_1_1_1"/>
<keyword evidence="4 9" id="KW-0560">Oxidoreductase</keyword>
<dbReference type="InterPro" id="IPR037944">
    <property type="entry name" value="PRX5-like"/>
</dbReference>
<keyword evidence="5 9" id="KW-0676">Redox-active center</keyword>
<organism evidence="11 12">
    <name type="scientific">Exophiala mesophila</name>
    <name type="common">Black yeast-like fungus</name>
    <dbReference type="NCBI Taxonomy" id="212818"/>
    <lineage>
        <taxon>Eukaryota</taxon>
        <taxon>Fungi</taxon>
        <taxon>Dikarya</taxon>
        <taxon>Ascomycota</taxon>
        <taxon>Pezizomycotina</taxon>
        <taxon>Eurotiomycetes</taxon>
        <taxon>Chaetothyriomycetidae</taxon>
        <taxon>Chaetothyriales</taxon>
        <taxon>Herpotrichiellaceae</taxon>
        <taxon>Exophiala</taxon>
    </lineage>
</organism>
<dbReference type="STRING" id="212818.A0A0D1WQB1"/>
<evidence type="ECO:0000256" key="2">
    <source>
        <dbReference type="ARBA" id="ARBA00022559"/>
    </source>
</evidence>
<evidence type="ECO:0000259" key="10">
    <source>
        <dbReference type="PROSITE" id="PS51352"/>
    </source>
</evidence>
<dbReference type="GO" id="GO:0005739">
    <property type="term" value="C:mitochondrion"/>
    <property type="evidence" value="ECO:0007669"/>
    <property type="project" value="TreeGrafter"/>
</dbReference>
<keyword evidence="2 9" id="KW-0575">Peroxidase</keyword>
<evidence type="ECO:0000313" key="12">
    <source>
        <dbReference type="Proteomes" id="UP000054302"/>
    </source>
</evidence>
<proteinExistence type="inferred from homology"/>
<comment type="function">
    <text evidence="9">Thiol-specific peroxidase that catalyzes the reduction of hydrogen peroxide and organic hydroperoxides to water and alcohols, respectively. Plays a role in cell protection against oxidative stress by detoxifying peroxides.</text>
</comment>
<dbReference type="PANTHER" id="PTHR10430">
    <property type="entry name" value="PEROXIREDOXIN"/>
    <property type="match status" value="1"/>
</dbReference>
<accession>A0A0D1WQB1</accession>
<evidence type="ECO:0000256" key="5">
    <source>
        <dbReference type="ARBA" id="ARBA00023284"/>
    </source>
</evidence>
<gene>
    <name evidence="11" type="ORF">PV10_05828</name>
</gene>
<evidence type="ECO:0000256" key="8">
    <source>
        <dbReference type="PIRSR" id="PIRSR637944-1"/>
    </source>
</evidence>
<dbReference type="RefSeq" id="XP_016222844.1">
    <property type="nucleotide sequence ID" value="XM_016370551.1"/>
</dbReference>
<dbReference type="VEuPathDB" id="FungiDB:PV10_05828"/>
<dbReference type="InterPro" id="IPR013766">
    <property type="entry name" value="Thioredoxin_domain"/>
</dbReference>
<dbReference type="FunFam" id="3.40.30.10:FF:000020">
    <property type="entry name" value="Peroxiredoxin"/>
    <property type="match status" value="1"/>
</dbReference>
<keyword evidence="3 9" id="KW-0049">Antioxidant</keyword>
<dbReference type="GO" id="GO:0008379">
    <property type="term" value="F:thioredoxin peroxidase activity"/>
    <property type="evidence" value="ECO:0007669"/>
    <property type="project" value="InterPro"/>
</dbReference>
<dbReference type="Pfam" id="PF08534">
    <property type="entry name" value="Redoxin"/>
    <property type="match status" value="1"/>
</dbReference>
<evidence type="ECO:0000256" key="7">
    <source>
        <dbReference type="ARBA" id="ARBA00079296"/>
    </source>
</evidence>